<dbReference type="Gene3D" id="1.10.10.10">
    <property type="entry name" value="Winged helix-like DNA-binding domain superfamily/Winged helix DNA-binding domain"/>
    <property type="match status" value="1"/>
</dbReference>
<feature type="compositionally biased region" description="Basic residues" evidence="2">
    <location>
        <begin position="99"/>
        <end position="110"/>
    </location>
</feature>
<proteinExistence type="predicted"/>
<name>A0ABW6UW32_9ACTN</name>
<accession>A0ABW6UW32</accession>
<dbReference type="Proteomes" id="UP001602058">
    <property type="component" value="Unassembled WGS sequence"/>
</dbReference>
<feature type="coiled-coil region" evidence="1">
    <location>
        <begin position="23"/>
        <end position="57"/>
    </location>
</feature>
<evidence type="ECO:0000313" key="4">
    <source>
        <dbReference type="Proteomes" id="UP001602058"/>
    </source>
</evidence>
<sequence>MPDTTTSTSELTSHYIAQVTGDLENNAKEQERISAEIDALQEQLLALQQDHATLVNVQQALGATTSPVPSEPAAVPKPRAKKAAPPAPAKKTTAAKRDKTAKKPTAKKPTAKSAASQTASQPTLVELIRAHLTEQEEPRSAAEVATALGQAHPNRRIQTNVVRTTLEGLVAKNRAQRSKQGSSVFYTADSPDAPPTTASDNTAAQQS</sequence>
<comment type="caution">
    <text evidence="3">The sequence shown here is derived from an EMBL/GenBank/DDBJ whole genome shotgun (WGS) entry which is preliminary data.</text>
</comment>
<feature type="compositionally biased region" description="Polar residues" evidence="2">
    <location>
        <begin position="196"/>
        <end position="207"/>
    </location>
</feature>
<dbReference type="InterPro" id="IPR036388">
    <property type="entry name" value="WH-like_DNA-bd_sf"/>
</dbReference>
<evidence type="ECO:0000256" key="1">
    <source>
        <dbReference type="SAM" id="Coils"/>
    </source>
</evidence>
<protein>
    <recommendedName>
        <fullName evidence="5">Regulatory protein</fullName>
    </recommendedName>
</protein>
<evidence type="ECO:0008006" key="5">
    <source>
        <dbReference type="Google" id="ProtNLM"/>
    </source>
</evidence>
<gene>
    <name evidence="3" type="ORF">ACFY1D_40145</name>
</gene>
<dbReference type="RefSeq" id="WP_351088057.1">
    <property type="nucleotide sequence ID" value="NZ_JBEOZG010000077.1"/>
</dbReference>
<feature type="region of interest" description="Disordered" evidence="2">
    <location>
        <begin position="63"/>
        <end position="153"/>
    </location>
</feature>
<feature type="compositionally biased region" description="Low complexity" evidence="2">
    <location>
        <begin position="111"/>
        <end position="123"/>
    </location>
</feature>
<keyword evidence="4" id="KW-1185">Reference proteome</keyword>
<organism evidence="3 4">
    <name type="scientific">Streptomyces bluensis</name>
    <dbReference type="NCBI Taxonomy" id="33897"/>
    <lineage>
        <taxon>Bacteria</taxon>
        <taxon>Bacillati</taxon>
        <taxon>Actinomycetota</taxon>
        <taxon>Actinomycetes</taxon>
        <taxon>Kitasatosporales</taxon>
        <taxon>Streptomycetaceae</taxon>
        <taxon>Streptomyces</taxon>
    </lineage>
</organism>
<keyword evidence="1" id="KW-0175">Coiled coil</keyword>
<feature type="region of interest" description="Disordered" evidence="2">
    <location>
        <begin position="170"/>
        <end position="207"/>
    </location>
</feature>
<evidence type="ECO:0000313" key="3">
    <source>
        <dbReference type="EMBL" id="MFF4527576.1"/>
    </source>
</evidence>
<feature type="compositionally biased region" description="Basic and acidic residues" evidence="2">
    <location>
        <begin position="128"/>
        <end position="140"/>
    </location>
</feature>
<dbReference type="EMBL" id="JBIAWJ010000043">
    <property type="protein sequence ID" value="MFF4527576.1"/>
    <property type="molecule type" value="Genomic_DNA"/>
</dbReference>
<evidence type="ECO:0000256" key="2">
    <source>
        <dbReference type="SAM" id="MobiDB-lite"/>
    </source>
</evidence>
<reference evidence="3 4" key="1">
    <citation type="submission" date="2024-10" db="EMBL/GenBank/DDBJ databases">
        <title>The Natural Products Discovery Center: Release of the First 8490 Sequenced Strains for Exploring Actinobacteria Biosynthetic Diversity.</title>
        <authorList>
            <person name="Kalkreuter E."/>
            <person name="Kautsar S.A."/>
            <person name="Yang D."/>
            <person name="Bader C.D."/>
            <person name="Teijaro C.N."/>
            <person name="Fluegel L."/>
            <person name="Davis C.M."/>
            <person name="Simpson J.R."/>
            <person name="Lauterbach L."/>
            <person name="Steele A.D."/>
            <person name="Gui C."/>
            <person name="Meng S."/>
            <person name="Li G."/>
            <person name="Viehrig K."/>
            <person name="Ye F."/>
            <person name="Su P."/>
            <person name="Kiefer A.F."/>
            <person name="Nichols A."/>
            <person name="Cepeda A.J."/>
            <person name="Yan W."/>
            <person name="Fan B."/>
            <person name="Jiang Y."/>
            <person name="Adhikari A."/>
            <person name="Zheng C.-J."/>
            <person name="Schuster L."/>
            <person name="Cowan T.M."/>
            <person name="Smanski M.J."/>
            <person name="Chevrette M.G."/>
            <person name="De Carvalho L.P.S."/>
            <person name="Shen B."/>
        </authorList>
    </citation>
    <scope>NUCLEOTIDE SEQUENCE [LARGE SCALE GENOMIC DNA]</scope>
    <source>
        <strain evidence="3 4">NPDC001390</strain>
    </source>
</reference>